<feature type="transmembrane region" description="Helical" evidence="1">
    <location>
        <begin position="197"/>
        <end position="219"/>
    </location>
</feature>
<keyword evidence="3" id="KW-1185">Reference proteome</keyword>
<keyword evidence="1" id="KW-0472">Membrane</keyword>
<gene>
    <name evidence="2" type="ORF">H8S01_01685</name>
</gene>
<keyword evidence="1" id="KW-0812">Transmembrane</keyword>
<feature type="transmembrane region" description="Helical" evidence="1">
    <location>
        <begin position="322"/>
        <end position="344"/>
    </location>
</feature>
<evidence type="ECO:0000256" key="1">
    <source>
        <dbReference type="SAM" id="Phobius"/>
    </source>
</evidence>
<evidence type="ECO:0000313" key="3">
    <source>
        <dbReference type="Proteomes" id="UP000628463"/>
    </source>
</evidence>
<reference evidence="2 3" key="1">
    <citation type="submission" date="2020-08" db="EMBL/GenBank/DDBJ databases">
        <title>Genome public.</title>
        <authorList>
            <person name="Liu C."/>
            <person name="Sun Q."/>
        </authorList>
    </citation>
    <scope>NUCLEOTIDE SEQUENCE [LARGE SCALE GENOMIC DNA]</scope>
    <source>
        <strain evidence="2 3">NSJ-43</strain>
    </source>
</reference>
<feature type="transmembrane region" description="Helical" evidence="1">
    <location>
        <begin position="240"/>
        <end position="268"/>
    </location>
</feature>
<name>A0ABR7FYC3_9FIRM</name>
<dbReference type="RefSeq" id="WP_186835950.1">
    <property type="nucleotide sequence ID" value="NZ_JACOPD010000001.1"/>
</dbReference>
<feature type="transmembrane region" description="Helical" evidence="1">
    <location>
        <begin position="379"/>
        <end position="401"/>
    </location>
</feature>
<keyword evidence="1" id="KW-1133">Transmembrane helix</keyword>
<comment type="caution">
    <text evidence="2">The sequence shown here is derived from an EMBL/GenBank/DDBJ whole genome shotgun (WGS) entry which is preliminary data.</text>
</comment>
<protein>
    <submittedName>
        <fullName evidence="2">ABC transporter permease</fullName>
    </submittedName>
</protein>
<feature type="transmembrane region" description="Helical" evidence="1">
    <location>
        <begin position="20"/>
        <end position="40"/>
    </location>
</feature>
<dbReference type="PROSITE" id="PS51257">
    <property type="entry name" value="PROKAR_LIPOPROTEIN"/>
    <property type="match status" value="1"/>
</dbReference>
<dbReference type="Proteomes" id="UP000628463">
    <property type="component" value="Unassembled WGS sequence"/>
</dbReference>
<accession>A0ABR7FYC3</accession>
<proteinExistence type="predicted"/>
<evidence type="ECO:0000313" key="2">
    <source>
        <dbReference type="EMBL" id="MBC5679675.1"/>
    </source>
</evidence>
<dbReference type="EMBL" id="JACOPD010000001">
    <property type="protein sequence ID" value="MBC5679675.1"/>
    <property type="molecule type" value="Genomic_DNA"/>
</dbReference>
<organism evidence="2 3">
    <name type="scientific">Lachnospira hominis</name>
    <name type="common">ex Liu et al. 2021</name>
    <dbReference type="NCBI Taxonomy" id="2763051"/>
    <lineage>
        <taxon>Bacteria</taxon>
        <taxon>Bacillati</taxon>
        <taxon>Bacillota</taxon>
        <taxon>Clostridia</taxon>
        <taxon>Lachnospirales</taxon>
        <taxon>Lachnospiraceae</taxon>
        <taxon>Lachnospira</taxon>
    </lineage>
</organism>
<feature type="transmembrane region" description="Helical" evidence="1">
    <location>
        <begin position="288"/>
        <end position="315"/>
    </location>
</feature>
<sequence length="407" mass="46579">MIRYEIKKIFSKTICRISMIVLLLSLIISCYFAITNITYIDEQGVSHTGIAAARDLRTEKQKWEGTLDEEALQKVLDEYRKINEEYPIRQGDYTANMLHDSKVQGISEIKDMINIGFCEFRDFNYYRIDSVSKDEVGKLYENRVKSLEKWLGSEDAEGLFDENEKAFLLERYGQLKAPLYYEDYDGWGSVLHYAQTIVMLVMLVSAFLVSGIFSNEFSWKADSIFFSTKYGRDKGTKAKLTAGLIVVTAIYWLFIALYSIIVLGVLGFGGGNVMIQTGFWYWKSFYNITYVQLYVLTISAGYIGTLFCMLLSMLISAKTHTAVVAVTIPFVSLFLPLFLSNFHFLEGVLGLFPDQLLQINEIINLFNLYQIGGKVVGSIPIMMVIYPILCVVLLPIIYYIYHKTEIK</sequence>